<keyword evidence="2" id="KW-1185">Reference proteome</keyword>
<accession>A0A545TCM5</accession>
<evidence type="ECO:0000313" key="1">
    <source>
        <dbReference type="EMBL" id="TQV74959.1"/>
    </source>
</evidence>
<gene>
    <name evidence="1" type="ORF">FLL45_08430</name>
</gene>
<reference evidence="1 2" key="1">
    <citation type="submission" date="2019-06" db="EMBL/GenBank/DDBJ databases">
        <title>Draft genome of Aliikangiella marina GYP-15.</title>
        <authorList>
            <person name="Wang G."/>
        </authorList>
    </citation>
    <scope>NUCLEOTIDE SEQUENCE [LARGE SCALE GENOMIC DNA]</scope>
    <source>
        <strain evidence="1 2">GYP-15</strain>
    </source>
</reference>
<protein>
    <submittedName>
        <fullName evidence="1">Uncharacterized protein</fullName>
    </submittedName>
</protein>
<proteinExistence type="predicted"/>
<organism evidence="1 2">
    <name type="scientific">Aliikangiella marina</name>
    <dbReference type="NCBI Taxonomy" id="1712262"/>
    <lineage>
        <taxon>Bacteria</taxon>
        <taxon>Pseudomonadati</taxon>
        <taxon>Pseudomonadota</taxon>
        <taxon>Gammaproteobacteria</taxon>
        <taxon>Oceanospirillales</taxon>
        <taxon>Pleioneaceae</taxon>
        <taxon>Aliikangiella</taxon>
    </lineage>
</organism>
<evidence type="ECO:0000313" key="2">
    <source>
        <dbReference type="Proteomes" id="UP000317839"/>
    </source>
</evidence>
<comment type="caution">
    <text evidence="1">The sequence shown here is derived from an EMBL/GenBank/DDBJ whole genome shotgun (WGS) entry which is preliminary data.</text>
</comment>
<dbReference type="Proteomes" id="UP000317839">
    <property type="component" value="Unassembled WGS sequence"/>
</dbReference>
<name>A0A545TCM5_9GAMM</name>
<sequence>MKKIIVGLIFLIGLILTSLSVHVVHLDDSVEVLVKTKMTFTDTYVDARGAKKFELLTKPRLIEAGIQKVLDS</sequence>
<dbReference type="AlphaFoldDB" id="A0A545TCM5"/>
<dbReference type="EMBL" id="VIKR01000002">
    <property type="protein sequence ID" value="TQV74959.1"/>
    <property type="molecule type" value="Genomic_DNA"/>
</dbReference>
<dbReference type="RefSeq" id="WP_142941577.1">
    <property type="nucleotide sequence ID" value="NZ_VIKR01000002.1"/>
</dbReference>
<dbReference type="OrthoDB" id="5525367at2"/>